<accession>A0A2X0JEK0</accession>
<dbReference type="Proteomes" id="UP000248889">
    <property type="component" value="Unassembled WGS sequence"/>
</dbReference>
<dbReference type="OrthoDB" id="5415111at2"/>
<dbReference type="HAMAP" id="MF_00799">
    <property type="entry name" value="UPF0336"/>
    <property type="match status" value="1"/>
</dbReference>
<comment type="similarity">
    <text evidence="1">Belongs to the UPF0336 family.</text>
</comment>
<dbReference type="AlphaFoldDB" id="A0A2X0JEK0"/>
<dbReference type="Gene3D" id="3.10.129.10">
    <property type="entry name" value="Hotdog Thioesterase"/>
    <property type="match status" value="1"/>
</dbReference>
<protein>
    <recommendedName>
        <fullName evidence="1">UPF0336 protein DN069_08880</fullName>
    </recommendedName>
</protein>
<proteinExistence type="inferred from homology"/>
<dbReference type="RefSeq" id="WP_111500323.1">
    <property type="nucleotide sequence ID" value="NZ_QKYN01000035.1"/>
</dbReference>
<dbReference type="Pfam" id="PF13452">
    <property type="entry name" value="FAS1_DH_region"/>
    <property type="match status" value="1"/>
</dbReference>
<comment type="caution">
    <text evidence="3">The sequence shown here is derived from an EMBL/GenBank/DDBJ whole genome shotgun (WGS) entry which is preliminary data.</text>
</comment>
<reference evidence="3 4" key="1">
    <citation type="submission" date="2018-06" db="EMBL/GenBank/DDBJ databases">
        <title>Streptacidiphilus pinicola sp. nov., isolated from pine grove soil.</title>
        <authorList>
            <person name="Roh S.G."/>
            <person name="Park S."/>
            <person name="Kim M.-K."/>
            <person name="Yun B.-R."/>
            <person name="Park J."/>
            <person name="Kim M.J."/>
            <person name="Kim Y.S."/>
            <person name="Kim S.B."/>
        </authorList>
    </citation>
    <scope>NUCLEOTIDE SEQUENCE [LARGE SCALE GENOMIC DNA]</scope>
    <source>
        <strain evidence="3 4">MMS16-CNU450</strain>
    </source>
</reference>
<dbReference type="InterPro" id="IPR029069">
    <property type="entry name" value="HotDog_dom_sf"/>
</dbReference>
<organism evidence="3 4">
    <name type="scientific">Streptacidiphilus pinicola</name>
    <dbReference type="NCBI Taxonomy" id="2219663"/>
    <lineage>
        <taxon>Bacteria</taxon>
        <taxon>Bacillati</taxon>
        <taxon>Actinomycetota</taxon>
        <taxon>Actinomycetes</taxon>
        <taxon>Kitasatosporales</taxon>
        <taxon>Streptomycetaceae</taxon>
        <taxon>Streptacidiphilus</taxon>
    </lineage>
</organism>
<evidence type="ECO:0000313" key="3">
    <source>
        <dbReference type="EMBL" id="RAG86008.1"/>
    </source>
</evidence>
<dbReference type="InterPro" id="IPR039569">
    <property type="entry name" value="FAS1-like_DH_region"/>
</dbReference>
<dbReference type="EMBL" id="QKYN01000035">
    <property type="protein sequence ID" value="RAG86008.1"/>
    <property type="molecule type" value="Genomic_DNA"/>
</dbReference>
<dbReference type="SUPFAM" id="SSF54637">
    <property type="entry name" value="Thioesterase/thiol ester dehydrase-isomerase"/>
    <property type="match status" value="1"/>
</dbReference>
<gene>
    <name evidence="3" type="ORF">DN069_08880</name>
</gene>
<dbReference type="InterPro" id="IPR016709">
    <property type="entry name" value="HadA-like"/>
</dbReference>
<name>A0A2X0JEK0_9ACTN</name>
<evidence type="ECO:0000313" key="4">
    <source>
        <dbReference type="Proteomes" id="UP000248889"/>
    </source>
</evidence>
<dbReference type="CDD" id="cd03441">
    <property type="entry name" value="R_hydratase_like"/>
    <property type="match status" value="1"/>
</dbReference>
<keyword evidence="4" id="KW-1185">Reference proteome</keyword>
<feature type="domain" description="FAS1-like dehydratase" evidence="2">
    <location>
        <begin position="9"/>
        <end position="139"/>
    </location>
</feature>
<evidence type="ECO:0000259" key="2">
    <source>
        <dbReference type="Pfam" id="PF13452"/>
    </source>
</evidence>
<sequence length="151" mass="16428">MRRPAVLDAVGRVYPPTEPYEIGREHIRAFARAIGDDSPIYRDAAMARALGHADVLAPPTFPVVFTQQAAEQVTGDPELGIDFARVVHSGQRFVYQRPILAGDRLSCVVLIEEAKSLAGNLSLTLRTEVLDATGATVLTEWSTLVVRADDT</sequence>
<evidence type="ECO:0000256" key="1">
    <source>
        <dbReference type="HAMAP-Rule" id="MF_00799"/>
    </source>
</evidence>
<dbReference type="PIRSF" id="PIRSF018072">
    <property type="entry name" value="UCP018072"/>
    <property type="match status" value="1"/>
</dbReference>